<evidence type="ECO:0000256" key="1">
    <source>
        <dbReference type="SAM" id="Phobius"/>
    </source>
</evidence>
<feature type="transmembrane region" description="Helical" evidence="1">
    <location>
        <begin position="190"/>
        <end position="210"/>
    </location>
</feature>
<accession>A0A1B0BX33</accession>
<dbReference type="Proteomes" id="UP000092460">
    <property type="component" value="Unassembled WGS sequence"/>
</dbReference>
<organism evidence="2 3">
    <name type="scientific">Glossina palpalis gambiensis</name>
    <dbReference type="NCBI Taxonomy" id="67801"/>
    <lineage>
        <taxon>Eukaryota</taxon>
        <taxon>Metazoa</taxon>
        <taxon>Ecdysozoa</taxon>
        <taxon>Arthropoda</taxon>
        <taxon>Hexapoda</taxon>
        <taxon>Insecta</taxon>
        <taxon>Pterygota</taxon>
        <taxon>Neoptera</taxon>
        <taxon>Endopterygota</taxon>
        <taxon>Diptera</taxon>
        <taxon>Brachycera</taxon>
        <taxon>Muscomorpha</taxon>
        <taxon>Hippoboscoidea</taxon>
        <taxon>Glossinidae</taxon>
        <taxon>Glossina</taxon>
    </lineage>
</organism>
<proteinExistence type="predicted"/>
<dbReference type="AlphaFoldDB" id="A0A1B0BX33"/>
<keyword evidence="3" id="KW-1185">Reference proteome</keyword>
<dbReference type="EMBL" id="JXJN01022060">
    <property type="status" value="NOT_ANNOTATED_CDS"/>
    <property type="molecule type" value="Genomic_DNA"/>
</dbReference>
<dbReference type="EnsemblMetazoa" id="GPPI043156-RA">
    <property type="protein sequence ID" value="GPPI043156-PA"/>
    <property type="gene ID" value="GPPI043156"/>
</dbReference>
<protein>
    <submittedName>
        <fullName evidence="2">Uncharacterized protein</fullName>
    </submittedName>
</protein>
<keyword evidence="1" id="KW-0812">Transmembrane</keyword>
<keyword evidence="1" id="KW-0472">Membrane</keyword>
<evidence type="ECO:0000313" key="3">
    <source>
        <dbReference type="Proteomes" id="UP000092460"/>
    </source>
</evidence>
<evidence type="ECO:0000313" key="2">
    <source>
        <dbReference type="EnsemblMetazoa" id="GPPI043156-PA"/>
    </source>
</evidence>
<reference evidence="3" key="1">
    <citation type="submission" date="2015-01" db="EMBL/GenBank/DDBJ databases">
        <authorList>
            <person name="Aksoy S."/>
            <person name="Warren W."/>
            <person name="Wilson R.K."/>
        </authorList>
    </citation>
    <scope>NUCLEOTIDE SEQUENCE [LARGE SCALE GENOMIC DNA]</scope>
    <source>
        <strain evidence="3">IAEA</strain>
    </source>
</reference>
<name>A0A1B0BX33_9MUSC</name>
<sequence>LYRFVRGRIYLLSLNRSQIASKIANKRKNIACFIIFMLFFQDFTNKTKERETNKVQLFYQLADDLLMITLKCHQCHNLETSDCYKIDERKITSFLKECPSNTLACAVKLKKGTSKFLFSPKLYFIIDKLRLITIQNLAGIPEIFRECADNSWLCDARKFKCDKCKEDGCNSANDIKTNVLMSSITYLSKYWTVGVLVFVIIVLLVLWCVLKLRSDANFD</sequence>
<reference evidence="2" key="2">
    <citation type="submission" date="2020-05" db="UniProtKB">
        <authorList>
            <consortium name="EnsemblMetazoa"/>
        </authorList>
    </citation>
    <scope>IDENTIFICATION</scope>
    <source>
        <strain evidence="2">IAEA</strain>
    </source>
</reference>
<keyword evidence="1" id="KW-1133">Transmembrane helix</keyword>
<dbReference type="VEuPathDB" id="VectorBase:GPPI043156"/>